<proteinExistence type="predicted"/>
<evidence type="ECO:0000259" key="2">
    <source>
        <dbReference type="Pfam" id="PF03478"/>
    </source>
</evidence>
<dbReference type="InterPro" id="IPR005174">
    <property type="entry name" value="KIB1-4_b-propeller"/>
</dbReference>
<protein>
    <recommendedName>
        <fullName evidence="5">F-box domain-containing protein</fullName>
    </recommendedName>
</protein>
<name>A0AAU9M5H0_9ASTR</name>
<keyword evidence="4" id="KW-1185">Reference proteome</keyword>
<dbReference type="Proteomes" id="UP001157418">
    <property type="component" value="Unassembled WGS sequence"/>
</dbReference>
<dbReference type="InterPro" id="IPR036047">
    <property type="entry name" value="F-box-like_dom_sf"/>
</dbReference>
<dbReference type="PANTHER" id="PTHR45463:SF8">
    <property type="entry name" value="OS09G0392200 PROTEIN"/>
    <property type="match status" value="1"/>
</dbReference>
<dbReference type="Pfam" id="PF00646">
    <property type="entry name" value="F-box"/>
    <property type="match status" value="1"/>
</dbReference>
<evidence type="ECO:0000259" key="1">
    <source>
        <dbReference type="Pfam" id="PF00646"/>
    </source>
</evidence>
<dbReference type="PANTHER" id="PTHR45463">
    <property type="entry name" value="OS09G0392200 PROTEIN"/>
    <property type="match status" value="1"/>
</dbReference>
<comment type="caution">
    <text evidence="3">The sequence shown here is derived from an EMBL/GenBank/DDBJ whole genome shotgun (WGS) entry which is preliminary data.</text>
</comment>
<feature type="domain" description="F-box" evidence="1">
    <location>
        <begin position="33"/>
        <end position="67"/>
    </location>
</feature>
<organism evidence="3 4">
    <name type="scientific">Lactuca virosa</name>
    <dbReference type="NCBI Taxonomy" id="75947"/>
    <lineage>
        <taxon>Eukaryota</taxon>
        <taxon>Viridiplantae</taxon>
        <taxon>Streptophyta</taxon>
        <taxon>Embryophyta</taxon>
        <taxon>Tracheophyta</taxon>
        <taxon>Spermatophyta</taxon>
        <taxon>Magnoliopsida</taxon>
        <taxon>eudicotyledons</taxon>
        <taxon>Gunneridae</taxon>
        <taxon>Pentapetalae</taxon>
        <taxon>asterids</taxon>
        <taxon>campanulids</taxon>
        <taxon>Asterales</taxon>
        <taxon>Asteraceae</taxon>
        <taxon>Cichorioideae</taxon>
        <taxon>Cichorieae</taxon>
        <taxon>Lactucinae</taxon>
        <taxon>Lactuca</taxon>
    </lineage>
</organism>
<feature type="domain" description="KIB1-4 beta-propeller" evidence="2">
    <location>
        <begin position="102"/>
        <end position="232"/>
    </location>
</feature>
<reference evidence="3 4" key="1">
    <citation type="submission" date="2022-01" db="EMBL/GenBank/DDBJ databases">
        <authorList>
            <person name="Xiong W."/>
            <person name="Schranz E."/>
        </authorList>
    </citation>
    <scope>NUCLEOTIDE SEQUENCE [LARGE SCALE GENOMIC DNA]</scope>
</reference>
<dbReference type="Pfam" id="PF03478">
    <property type="entry name" value="Beta-prop_KIB1-4"/>
    <property type="match status" value="1"/>
</dbReference>
<dbReference type="SUPFAM" id="SSF81383">
    <property type="entry name" value="F-box domain"/>
    <property type="match status" value="1"/>
</dbReference>
<dbReference type="InterPro" id="IPR001810">
    <property type="entry name" value="F-box_dom"/>
</dbReference>
<gene>
    <name evidence="3" type="ORF">LVIROSA_LOCUS3914</name>
</gene>
<dbReference type="EMBL" id="CAKMRJ010000002">
    <property type="protein sequence ID" value="CAH1416128.1"/>
    <property type="molecule type" value="Genomic_DNA"/>
</dbReference>
<sequence length="260" mass="29976">MKTRNQNHDDDEASSSSRKKRFKTYDNGGVGPWSHLSNDVLFLVTMQLGIFDFLSFSRVCKSWRSFALCNRKSFMASKPPMSMLLSSHGFCCLEDFEGRKLKTIIPHSSGRKCVGLTCGYLILFGEETFDFWLVNPITRHELYFPAFCLPNLYMVKATLVFSSSLNDWVFVVSHKNSFNLWFSISGKGAWNHIPSSYRILDLHTFKGKIYTLNKNNEYRVCEMSLNPEPKLTFLEMKNISKLYVSHPVFISSGENLYVMD</sequence>
<dbReference type="AlphaFoldDB" id="A0AAU9M5H0"/>
<evidence type="ECO:0008006" key="5">
    <source>
        <dbReference type="Google" id="ProtNLM"/>
    </source>
</evidence>
<evidence type="ECO:0000313" key="4">
    <source>
        <dbReference type="Proteomes" id="UP001157418"/>
    </source>
</evidence>
<evidence type="ECO:0000313" key="3">
    <source>
        <dbReference type="EMBL" id="CAH1416128.1"/>
    </source>
</evidence>
<accession>A0AAU9M5H0</accession>
<dbReference type="Gene3D" id="1.20.1280.50">
    <property type="match status" value="1"/>
</dbReference>